<evidence type="ECO:0000256" key="2">
    <source>
        <dbReference type="ARBA" id="ARBA00022898"/>
    </source>
</evidence>
<dbReference type="InterPro" id="IPR006948">
    <property type="entry name" value="Alliinase_C"/>
</dbReference>
<dbReference type="PANTHER" id="PTHR43795:SF20">
    <property type="entry name" value="TRYPTOPHAN AMINOTRANSFERASE-RELATED PROTEIN 3"/>
    <property type="match status" value="1"/>
</dbReference>
<dbReference type="EMBL" id="CP126665">
    <property type="protein sequence ID" value="WKA10888.1"/>
    <property type="molecule type" value="Genomic_DNA"/>
</dbReference>
<comment type="similarity">
    <text evidence="1">Belongs to the alliinase family.</text>
</comment>
<evidence type="ECO:0000256" key="1">
    <source>
        <dbReference type="ARBA" id="ARBA00006312"/>
    </source>
</evidence>
<dbReference type="InterPro" id="IPR015422">
    <property type="entry name" value="PyrdxlP-dep_Trfase_small"/>
</dbReference>
<feature type="domain" description="Alliinase C-terminal" evidence="3">
    <location>
        <begin position="326"/>
        <end position="391"/>
    </location>
</feature>
<proteinExistence type="inferred from homology"/>
<evidence type="ECO:0000313" key="5">
    <source>
        <dbReference type="Proteomes" id="UP001227230"/>
    </source>
</evidence>
<dbReference type="InterPro" id="IPR050478">
    <property type="entry name" value="Ethylene_sulfur-biosynth"/>
</dbReference>
<feature type="domain" description="Alliinase C-terminal" evidence="3">
    <location>
        <begin position="114"/>
        <end position="303"/>
    </location>
</feature>
<dbReference type="InterPro" id="IPR015421">
    <property type="entry name" value="PyrdxlP-dep_Trfase_major"/>
</dbReference>
<organism evidence="4 5">
    <name type="scientific">Vitis vinifera</name>
    <name type="common">Grape</name>
    <dbReference type="NCBI Taxonomy" id="29760"/>
    <lineage>
        <taxon>Eukaryota</taxon>
        <taxon>Viridiplantae</taxon>
        <taxon>Streptophyta</taxon>
        <taxon>Embryophyta</taxon>
        <taxon>Tracheophyta</taxon>
        <taxon>Spermatophyta</taxon>
        <taxon>Magnoliopsida</taxon>
        <taxon>eudicotyledons</taxon>
        <taxon>Gunneridae</taxon>
        <taxon>Pentapetalae</taxon>
        <taxon>rosids</taxon>
        <taxon>Vitales</taxon>
        <taxon>Vitaceae</taxon>
        <taxon>Viteae</taxon>
        <taxon>Vitis</taxon>
    </lineage>
</organism>
<gene>
    <name evidence="4" type="ORF">VitviT2T_028436</name>
</gene>
<evidence type="ECO:0000259" key="3">
    <source>
        <dbReference type="Pfam" id="PF04864"/>
    </source>
</evidence>
<dbReference type="Proteomes" id="UP001227230">
    <property type="component" value="Chromosome 18"/>
</dbReference>
<feature type="domain" description="Alliinase C-terminal" evidence="3">
    <location>
        <begin position="1"/>
        <end position="77"/>
    </location>
</feature>
<evidence type="ECO:0000313" key="4">
    <source>
        <dbReference type="EMBL" id="WKA10888.1"/>
    </source>
</evidence>
<name>A0ABY9DV03_VITVI</name>
<dbReference type="Gene3D" id="3.90.1150.10">
    <property type="entry name" value="Aspartate Aminotransferase, domain 1"/>
    <property type="match status" value="2"/>
</dbReference>
<dbReference type="InterPro" id="IPR015424">
    <property type="entry name" value="PyrdxlP-dep_Trfase"/>
</dbReference>
<protein>
    <recommendedName>
        <fullName evidence="3">Alliinase C-terminal domain-containing protein</fullName>
    </recommendedName>
</protein>
<accession>A0ABY9DV03</accession>
<dbReference type="PANTHER" id="PTHR43795">
    <property type="entry name" value="BIFUNCTIONAL ASPARTATE AMINOTRANSFERASE AND GLUTAMATE/ASPARTATE-PREPHENATE AMINOTRANSFERASE-RELATED"/>
    <property type="match status" value="1"/>
</dbReference>
<dbReference type="Gene3D" id="3.40.640.10">
    <property type="entry name" value="Type I PLP-dependent aspartate aminotransferase-like (Major domain)"/>
    <property type="match status" value="1"/>
</dbReference>
<keyword evidence="2" id="KW-0663">Pyridoxal phosphate</keyword>
<dbReference type="SUPFAM" id="SSF53383">
    <property type="entry name" value="PLP-dependent transferases"/>
    <property type="match status" value="1"/>
</dbReference>
<reference evidence="4 5" key="1">
    <citation type="journal article" date="2023" name="Hortic Res">
        <title>The complete reference genome for grapevine (Vitis vinifera L.) genetics and breeding.</title>
        <authorList>
            <person name="Shi X."/>
            <person name="Cao S."/>
            <person name="Wang X."/>
            <person name="Huang S."/>
            <person name="Wang Y."/>
            <person name="Liu Z."/>
            <person name="Liu W."/>
            <person name="Leng X."/>
            <person name="Peng Y."/>
            <person name="Wang N."/>
            <person name="Wang Y."/>
            <person name="Ma Z."/>
            <person name="Xu X."/>
            <person name="Zhang F."/>
            <person name="Xue H."/>
            <person name="Zhong H."/>
            <person name="Wang Y."/>
            <person name="Zhang K."/>
            <person name="Velt A."/>
            <person name="Avia K."/>
            <person name="Holtgrawe D."/>
            <person name="Grimplet J."/>
            <person name="Matus J.T."/>
            <person name="Ware D."/>
            <person name="Wu X."/>
            <person name="Wang H."/>
            <person name="Liu C."/>
            <person name="Fang Y."/>
            <person name="Rustenholz C."/>
            <person name="Cheng Z."/>
            <person name="Xiao H."/>
            <person name="Zhou Y."/>
        </authorList>
    </citation>
    <scope>NUCLEOTIDE SEQUENCE [LARGE SCALE GENOMIC DNA]</scope>
    <source>
        <strain evidence="5">cv. Pinot noir / PN40024</strain>
        <tissue evidence="4">Leaf</tissue>
    </source>
</reference>
<dbReference type="Pfam" id="PF04864">
    <property type="entry name" value="Alliinase_C"/>
    <property type="match status" value="3"/>
</dbReference>
<sequence>MQNAANSAVLVAGWHRMSYRFDDQSFISQELERLIRRLHASTGNAITEGRFILFGAGSTQLINAAVHALSPHNSSAPAKAWLQSLSSRFVPVPAFVSYSIFSFNEEYALEVNFYVWVYQQRTDFFRSVDFQFQGDTSLWKNNSDSTLNLIEVVTAPDNPDGQLNKAVLHGPYVKAIHDHAYYWPHFTAIPAPADEDLMIFTLSKLTGHAGTTFGWALIKDESVYQRRLKYKLLNVLGVSRDTQLRALKLLKLVLEGSGREIFKFSYTTMKNRREKLNNASSVSDRFSIQKIAPQYCTFFQTVRGNLLQGCGYKGSINAQICILTTSKLMAAYAWLKCEREEEKDCHAVLIEAGIVGRDGTLFGAESSYVRLSLIKSQDDFDILLHQINKLVAKEDGHKSSN</sequence>
<keyword evidence="5" id="KW-1185">Reference proteome</keyword>